<reference evidence="11" key="1">
    <citation type="submission" date="2021-05" db="EMBL/GenBank/DDBJ databases">
        <authorList>
            <person name="Pietrasiak N."/>
            <person name="Ward R."/>
            <person name="Stajich J.E."/>
            <person name="Kurbessoian T."/>
        </authorList>
    </citation>
    <scope>NUCLEOTIDE SEQUENCE</scope>
    <source>
        <strain evidence="11">JT2-VF2</strain>
    </source>
</reference>
<dbReference type="CDD" id="cd00405">
    <property type="entry name" value="PRAI"/>
    <property type="match status" value="1"/>
</dbReference>
<dbReference type="InterPro" id="IPR011060">
    <property type="entry name" value="RibuloseP-bd_barrel"/>
</dbReference>
<evidence type="ECO:0000256" key="2">
    <source>
        <dbReference type="ARBA" id="ARBA00004664"/>
    </source>
</evidence>
<keyword evidence="8 9" id="KW-0413">Isomerase</keyword>
<sequence length="221" mass="24036">MEKTANPRVKICCISSLEEAWTAIRYGASALGLVSNMPSGPGVISEDLIAKIAACVPPPIATFLLTSSQDAQEIIEQHRRCRTNTIQICDRLESGSYEDIKSALPGISIVQVIHVTTEESLQEAVRIAPYVNAILLDSGNQSLLVKELGGTGRIHDWRLSAKIREQLDVPIFLAGGLNPDNVAIAVKQVAPFGLDLCNGVRSNGKLDESKLQRFFQQLKDD</sequence>
<evidence type="ECO:0000256" key="8">
    <source>
        <dbReference type="ARBA" id="ARBA00023235"/>
    </source>
</evidence>
<dbReference type="GO" id="GO:0000162">
    <property type="term" value="P:L-tryptophan biosynthetic process"/>
    <property type="evidence" value="ECO:0007669"/>
    <property type="project" value="UniProtKB-UniRule"/>
</dbReference>
<dbReference type="SUPFAM" id="SSF51366">
    <property type="entry name" value="Ribulose-phoshate binding barrel"/>
    <property type="match status" value="1"/>
</dbReference>
<evidence type="ECO:0000256" key="7">
    <source>
        <dbReference type="ARBA" id="ARBA00023141"/>
    </source>
</evidence>
<dbReference type="Gene3D" id="3.20.20.70">
    <property type="entry name" value="Aldolase class I"/>
    <property type="match status" value="1"/>
</dbReference>
<evidence type="ECO:0000256" key="1">
    <source>
        <dbReference type="ARBA" id="ARBA00001164"/>
    </source>
</evidence>
<evidence type="ECO:0000259" key="10">
    <source>
        <dbReference type="Pfam" id="PF00697"/>
    </source>
</evidence>
<comment type="catalytic activity">
    <reaction evidence="1 9">
        <text>N-(5-phospho-beta-D-ribosyl)anthranilate = 1-(2-carboxyphenylamino)-1-deoxy-D-ribulose 5-phosphate</text>
        <dbReference type="Rhea" id="RHEA:21540"/>
        <dbReference type="ChEBI" id="CHEBI:18277"/>
        <dbReference type="ChEBI" id="CHEBI:58613"/>
        <dbReference type="EC" id="5.3.1.24"/>
    </reaction>
</comment>
<comment type="caution">
    <text evidence="11">The sequence shown here is derived from an EMBL/GenBank/DDBJ whole genome shotgun (WGS) entry which is preliminary data.</text>
</comment>
<evidence type="ECO:0000256" key="6">
    <source>
        <dbReference type="ARBA" id="ARBA00022822"/>
    </source>
</evidence>
<dbReference type="Pfam" id="PF00697">
    <property type="entry name" value="PRAI"/>
    <property type="match status" value="1"/>
</dbReference>
<organism evidence="11 12">
    <name type="scientific">Mojavia pulchra JT2-VF2</name>
    <dbReference type="NCBI Taxonomy" id="287848"/>
    <lineage>
        <taxon>Bacteria</taxon>
        <taxon>Bacillati</taxon>
        <taxon>Cyanobacteriota</taxon>
        <taxon>Cyanophyceae</taxon>
        <taxon>Nostocales</taxon>
        <taxon>Nostocaceae</taxon>
    </lineage>
</organism>
<keyword evidence="6 9" id="KW-0822">Tryptophan biosynthesis</keyword>
<dbReference type="GO" id="GO:0004640">
    <property type="term" value="F:phosphoribosylanthranilate isomerase activity"/>
    <property type="evidence" value="ECO:0007669"/>
    <property type="project" value="UniProtKB-UniRule"/>
</dbReference>
<accession>A0A951Q046</accession>
<proteinExistence type="inferred from homology"/>
<comment type="similarity">
    <text evidence="9">Belongs to the TrpF family.</text>
</comment>
<dbReference type="PANTHER" id="PTHR42894">
    <property type="entry name" value="N-(5'-PHOSPHORIBOSYL)ANTHRANILATE ISOMERASE"/>
    <property type="match status" value="1"/>
</dbReference>
<evidence type="ECO:0000256" key="3">
    <source>
        <dbReference type="ARBA" id="ARBA00012572"/>
    </source>
</evidence>
<evidence type="ECO:0000313" key="12">
    <source>
        <dbReference type="Proteomes" id="UP000715781"/>
    </source>
</evidence>
<keyword evidence="7 9" id="KW-0057">Aromatic amino acid biosynthesis</keyword>
<feature type="domain" description="N-(5'phosphoribosyl) anthranilate isomerase (PRAI)" evidence="10">
    <location>
        <begin position="10"/>
        <end position="217"/>
    </location>
</feature>
<dbReference type="InterPro" id="IPR001240">
    <property type="entry name" value="PRAI_dom"/>
</dbReference>
<comment type="pathway">
    <text evidence="2 9">Amino-acid biosynthesis; L-tryptophan biosynthesis; L-tryptophan from chorismate: step 3/5.</text>
</comment>
<reference evidence="11" key="2">
    <citation type="journal article" date="2022" name="Microbiol. Resour. Announc.">
        <title>Metagenome Sequencing to Explore Phylogenomics of Terrestrial Cyanobacteria.</title>
        <authorList>
            <person name="Ward R.D."/>
            <person name="Stajich J.E."/>
            <person name="Johansen J.R."/>
            <person name="Huntemann M."/>
            <person name="Clum A."/>
            <person name="Foster B."/>
            <person name="Foster B."/>
            <person name="Roux S."/>
            <person name="Palaniappan K."/>
            <person name="Varghese N."/>
            <person name="Mukherjee S."/>
            <person name="Reddy T.B.K."/>
            <person name="Daum C."/>
            <person name="Copeland A."/>
            <person name="Chen I.A."/>
            <person name="Ivanova N.N."/>
            <person name="Kyrpides N.C."/>
            <person name="Shapiro N."/>
            <person name="Eloe-Fadrosh E.A."/>
            <person name="Pietrasiak N."/>
        </authorList>
    </citation>
    <scope>NUCLEOTIDE SEQUENCE</scope>
    <source>
        <strain evidence="11">JT2-VF2</strain>
    </source>
</reference>
<keyword evidence="5 9" id="KW-0028">Amino-acid biosynthesis</keyword>
<dbReference type="AlphaFoldDB" id="A0A951Q046"/>
<evidence type="ECO:0000256" key="9">
    <source>
        <dbReference type="HAMAP-Rule" id="MF_00135"/>
    </source>
</evidence>
<evidence type="ECO:0000313" key="11">
    <source>
        <dbReference type="EMBL" id="MBW4562777.1"/>
    </source>
</evidence>
<dbReference type="Proteomes" id="UP000715781">
    <property type="component" value="Unassembled WGS sequence"/>
</dbReference>
<protein>
    <recommendedName>
        <fullName evidence="4 9">N-(5'-phosphoribosyl)anthranilate isomerase</fullName>
        <shortName evidence="9">PRAI</shortName>
        <ecNumber evidence="3 9">5.3.1.24</ecNumber>
    </recommendedName>
</protein>
<dbReference type="EMBL" id="JAHHHN010000009">
    <property type="protein sequence ID" value="MBW4562777.1"/>
    <property type="molecule type" value="Genomic_DNA"/>
</dbReference>
<dbReference type="InterPro" id="IPR044643">
    <property type="entry name" value="TrpF_fam"/>
</dbReference>
<dbReference type="PANTHER" id="PTHR42894:SF1">
    <property type="entry name" value="N-(5'-PHOSPHORIBOSYL)ANTHRANILATE ISOMERASE"/>
    <property type="match status" value="1"/>
</dbReference>
<name>A0A951Q046_9NOST</name>
<evidence type="ECO:0000256" key="5">
    <source>
        <dbReference type="ARBA" id="ARBA00022605"/>
    </source>
</evidence>
<evidence type="ECO:0000256" key="4">
    <source>
        <dbReference type="ARBA" id="ARBA00022272"/>
    </source>
</evidence>
<dbReference type="EC" id="5.3.1.24" evidence="3 9"/>
<dbReference type="InterPro" id="IPR013785">
    <property type="entry name" value="Aldolase_TIM"/>
</dbReference>
<dbReference type="HAMAP" id="MF_00135">
    <property type="entry name" value="PRAI"/>
    <property type="match status" value="1"/>
</dbReference>
<gene>
    <name evidence="9" type="primary">trpF</name>
    <name evidence="11" type="ORF">KME32_16835</name>
</gene>